<accession>A0ABN9VZ19</accession>
<name>A0ABN9VZ19_9DINO</name>
<organism evidence="2 3">
    <name type="scientific">Prorocentrum cordatum</name>
    <dbReference type="NCBI Taxonomy" id="2364126"/>
    <lineage>
        <taxon>Eukaryota</taxon>
        <taxon>Sar</taxon>
        <taxon>Alveolata</taxon>
        <taxon>Dinophyceae</taxon>
        <taxon>Prorocentrales</taxon>
        <taxon>Prorocentraceae</taxon>
        <taxon>Prorocentrum</taxon>
    </lineage>
</organism>
<feature type="non-terminal residue" evidence="2">
    <location>
        <position position="1"/>
    </location>
</feature>
<proteinExistence type="predicted"/>
<feature type="non-terminal residue" evidence="2">
    <location>
        <position position="301"/>
    </location>
</feature>
<evidence type="ECO:0000313" key="3">
    <source>
        <dbReference type="Proteomes" id="UP001189429"/>
    </source>
</evidence>
<reference evidence="2" key="1">
    <citation type="submission" date="2023-10" db="EMBL/GenBank/DDBJ databases">
        <authorList>
            <person name="Chen Y."/>
            <person name="Shah S."/>
            <person name="Dougan E. K."/>
            <person name="Thang M."/>
            <person name="Chan C."/>
        </authorList>
    </citation>
    <scope>NUCLEOTIDE SEQUENCE [LARGE SCALE GENOMIC DNA]</scope>
</reference>
<evidence type="ECO:0008006" key="4">
    <source>
        <dbReference type="Google" id="ProtNLM"/>
    </source>
</evidence>
<comment type="caution">
    <text evidence="2">The sequence shown here is derived from an EMBL/GenBank/DDBJ whole genome shotgun (WGS) entry which is preliminary data.</text>
</comment>
<dbReference type="Proteomes" id="UP001189429">
    <property type="component" value="Unassembled WGS sequence"/>
</dbReference>
<feature type="compositionally biased region" description="Basic and acidic residues" evidence="1">
    <location>
        <begin position="152"/>
        <end position="163"/>
    </location>
</feature>
<feature type="region of interest" description="Disordered" evidence="1">
    <location>
        <begin position="138"/>
        <end position="170"/>
    </location>
</feature>
<sequence length="301" mass="32084">KPKGCENGAECRHCHLCPEGEIQARRKMKLTMLRQQKGGPDVGEDASPSRFEMQQLAEMEKQYIATWEMNMAAWAACEAAQYGDGNSADMSPFLGSIMDHSPAMLETIGESSPAALGMDDEEIRLHAAAMAAAADARNSGTPLYADGGEDATPSRREGDEKGLRSPAILNLDESLTATSRSAAYERYPMMDSVPSMYSMMDSAPSMVDASLSMPIVNARSVVDPSTVTGSLTVTDEEVTPAAASSASSSGQMPSLGSTLHGTGTCRPCAWFHKPGGCQNAQKCAHCHLCPEGELKNRKRAK</sequence>
<protein>
    <recommendedName>
        <fullName evidence="4">C3H1-type domain-containing protein</fullName>
    </recommendedName>
</protein>
<evidence type="ECO:0000256" key="1">
    <source>
        <dbReference type="SAM" id="MobiDB-lite"/>
    </source>
</evidence>
<dbReference type="EMBL" id="CAUYUJ010017903">
    <property type="protein sequence ID" value="CAK0878927.1"/>
    <property type="molecule type" value="Genomic_DNA"/>
</dbReference>
<evidence type="ECO:0000313" key="2">
    <source>
        <dbReference type="EMBL" id="CAK0878927.1"/>
    </source>
</evidence>
<keyword evidence="3" id="KW-1185">Reference proteome</keyword>
<gene>
    <name evidence="2" type="ORF">PCOR1329_LOCUS62527</name>
</gene>